<proteinExistence type="predicted"/>
<feature type="non-terminal residue" evidence="2">
    <location>
        <position position="461"/>
    </location>
</feature>
<feature type="domain" description="Bacterial repeat" evidence="1">
    <location>
        <begin position="153"/>
        <end position="212"/>
    </location>
</feature>
<organism evidence="2">
    <name type="scientific">marine sediment metagenome</name>
    <dbReference type="NCBI Taxonomy" id="412755"/>
    <lineage>
        <taxon>unclassified sequences</taxon>
        <taxon>metagenomes</taxon>
        <taxon>ecological metagenomes</taxon>
    </lineage>
</organism>
<dbReference type="InterPro" id="IPR044060">
    <property type="entry name" value="Bacterial_rp_domain"/>
</dbReference>
<gene>
    <name evidence="2" type="ORF">LCGC14_2614300</name>
</gene>
<evidence type="ECO:0000259" key="1">
    <source>
        <dbReference type="Pfam" id="PF18998"/>
    </source>
</evidence>
<feature type="domain" description="Bacterial repeat" evidence="1">
    <location>
        <begin position="84"/>
        <end position="142"/>
    </location>
</feature>
<comment type="caution">
    <text evidence="2">The sequence shown here is derived from an EMBL/GenBank/DDBJ whole genome shotgun (WGS) entry which is preliminary data.</text>
</comment>
<reference evidence="2" key="1">
    <citation type="journal article" date="2015" name="Nature">
        <title>Complex archaea that bridge the gap between prokaryotes and eukaryotes.</title>
        <authorList>
            <person name="Spang A."/>
            <person name="Saw J.H."/>
            <person name="Jorgensen S.L."/>
            <person name="Zaremba-Niedzwiedzka K."/>
            <person name="Martijn J."/>
            <person name="Lind A.E."/>
            <person name="van Eijk R."/>
            <person name="Schleper C."/>
            <person name="Guy L."/>
            <person name="Ettema T.J."/>
        </authorList>
    </citation>
    <scope>NUCLEOTIDE SEQUENCE</scope>
</reference>
<accession>A0A0F9A4X7</accession>
<dbReference type="AlphaFoldDB" id="A0A0F9A4X7"/>
<sequence length="461" mass="48514">SGDTYYTLTVVSGSGDGSYTDGHVVIITADAAPTGQSFDVWTGNTTGIANVNVASTTIAMPGSNATITATYSNNTYTLSVVSGTGDGTYTNTQVVAITADSAPTGTIFDDWEGDTTGIVDVSDPTTNITMPAANATITATYVTSYILSVISGSGDGDYAAGTGVAIVADGAPTGQAFDDWVGDTTGIADINDPTTTITTQAADATITATYVASSGYTLTVTSGSGDGDYTEGQSVTATAISAPSGMEFNQWAGDRDDIDINDTALYSSSITFNMPAQDVTWIATYKDIGSPLDAWPGYNYFCKKYFGAEKEPLQYVNDGNTLAFDNAANSEWEYASEESACIGFETTLPARTYIEYGLTASYGSTVYIEASDNDNRYYYNHLGYLTGLSNNTTYHYRFVAEDERSNTIYSSDKTLTTATPAGNVVYIPGSMGSPRYMLDSANTTYIVTQDINAGDTAFQIA</sequence>
<evidence type="ECO:0000313" key="2">
    <source>
        <dbReference type="EMBL" id="KKL04614.1"/>
    </source>
</evidence>
<dbReference type="EMBL" id="LAZR01044451">
    <property type="protein sequence ID" value="KKL04614.1"/>
    <property type="molecule type" value="Genomic_DNA"/>
</dbReference>
<dbReference type="Pfam" id="PF18998">
    <property type="entry name" value="Flg_new_2"/>
    <property type="match status" value="4"/>
</dbReference>
<feature type="domain" description="Bacterial repeat" evidence="1">
    <location>
        <begin position="7"/>
        <end position="74"/>
    </location>
</feature>
<feature type="non-terminal residue" evidence="2">
    <location>
        <position position="1"/>
    </location>
</feature>
<protein>
    <recommendedName>
        <fullName evidence="1">Bacterial repeat domain-containing protein</fullName>
    </recommendedName>
</protein>
<feature type="domain" description="Bacterial repeat" evidence="1">
    <location>
        <begin position="216"/>
        <end position="288"/>
    </location>
</feature>
<name>A0A0F9A4X7_9ZZZZ</name>